<dbReference type="PROSITE" id="PS51257">
    <property type="entry name" value="PROKAR_LIPOPROTEIN"/>
    <property type="match status" value="1"/>
</dbReference>
<keyword evidence="1" id="KW-0732">Signal</keyword>
<dbReference type="EMBL" id="JAYGGQ010000001">
    <property type="protein sequence ID" value="MEA5453686.1"/>
    <property type="molecule type" value="Genomic_DNA"/>
</dbReference>
<dbReference type="Proteomes" id="UP001304769">
    <property type="component" value="Unassembled WGS sequence"/>
</dbReference>
<evidence type="ECO:0000256" key="1">
    <source>
        <dbReference type="SAM" id="SignalP"/>
    </source>
</evidence>
<reference evidence="2 3" key="1">
    <citation type="submission" date="2023-12" db="EMBL/GenBank/DDBJ databases">
        <title>Sinomonas terricola sp. nov, isolated from litchi orchard soil in Guangdong, PR China.</title>
        <authorList>
            <person name="Jiaxin W."/>
            <person name="Yang Z."/>
            <person name="Honghui Z."/>
        </authorList>
    </citation>
    <scope>NUCLEOTIDE SEQUENCE [LARGE SCALE GENOMIC DNA]</scope>
    <source>
        <strain evidence="2 3">JGH33</strain>
    </source>
</reference>
<comment type="caution">
    <text evidence="2">The sequence shown here is derived from an EMBL/GenBank/DDBJ whole genome shotgun (WGS) entry which is preliminary data.</text>
</comment>
<gene>
    <name evidence="2" type="ORF">SPF06_03030</name>
</gene>
<name>A0ABU5T2J1_9MICC</name>
<feature type="signal peptide" evidence="1">
    <location>
        <begin position="1"/>
        <end position="25"/>
    </location>
</feature>
<organism evidence="2 3">
    <name type="scientific">Sinomonas terricola</name>
    <dbReference type="NCBI Taxonomy" id="3110330"/>
    <lineage>
        <taxon>Bacteria</taxon>
        <taxon>Bacillati</taxon>
        <taxon>Actinomycetota</taxon>
        <taxon>Actinomycetes</taxon>
        <taxon>Micrococcales</taxon>
        <taxon>Micrococcaceae</taxon>
        <taxon>Sinomonas</taxon>
    </lineage>
</organism>
<evidence type="ECO:0008006" key="4">
    <source>
        <dbReference type="Google" id="ProtNLM"/>
    </source>
</evidence>
<feature type="chain" id="PRO_5045647692" description="Lipoprotein" evidence="1">
    <location>
        <begin position="26"/>
        <end position="103"/>
    </location>
</feature>
<evidence type="ECO:0000313" key="3">
    <source>
        <dbReference type="Proteomes" id="UP001304769"/>
    </source>
</evidence>
<dbReference type="RefSeq" id="WP_323277435.1">
    <property type="nucleotide sequence ID" value="NZ_JAYGGQ010000001.1"/>
</dbReference>
<proteinExistence type="predicted"/>
<accession>A0ABU5T2J1</accession>
<protein>
    <recommendedName>
        <fullName evidence="4">Lipoprotein</fullName>
    </recommendedName>
</protein>
<evidence type="ECO:0000313" key="2">
    <source>
        <dbReference type="EMBL" id="MEA5453686.1"/>
    </source>
</evidence>
<sequence length="103" mass="11315">MLRRHRVAAAILAVISLAGCGSNVAQTRPSGKIAGSFEELLDFKLSRSDINDFERDVYKRAKETGRIAQADYDEAYARYADCMSERGYPVTLKKLPNGSAEAA</sequence>
<keyword evidence="3" id="KW-1185">Reference proteome</keyword>